<evidence type="ECO:0000313" key="2">
    <source>
        <dbReference type="Proteomes" id="UP000290289"/>
    </source>
</evidence>
<keyword evidence="2" id="KW-1185">Reference proteome</keyword>
<dbReference type="Proteomes" id="UP000290289">
    <property type="component" value="Chromosome 12"/>
</dbReference>
<accession>A0A498IEH9</accession>
<organism evidence="1 2">
    <name type="scientific">Malus domestica</name>
    <name type="common">Apple</name>
    <name type="synonym">Pyrus malus</name>
    <dbReference type="NCBI Taxonomy" id="3750"/>
    <lineage>
        <taxon>Eukaryota</taxon>
        <taxon>Viridiplantae</taxon>
        <taxon>Streptophyta</taxon>
        <taxon>Embryophyta</taxon>
        <taxon>Tracheophyta</taxon>
        <taxon>Spermatophyta</taxon>
        <taxon>Magnoliopsida</taxon>
        <taxon>eudicotyledons</taxon>
        <taxon>Gunneridae</taxon>
        <taxon>Pentapetalae</taxon>
        <taxon>rosids</taxon>
        <taxon>fabids</taxon>
        <taxon>Rosales</taxon>
        <taxon>Rosaceae</taxon>
        <taxon>Amygdaloideae</taxon>
        <taxon>Maleae</taxon>
        <taxon>Malus</taxon>
    </lineage>
</organism>
<dbReference type="STRING" id="3750.A0A498IEH9"/>
<reference evidence="1 2" key="1">
    <citation type="submission" date="2018-10" db="EMBL/GenBank/DDBJ databases">
        <title>A high-quality apple genome assembly.</title>
        <authorList>
            <person name="Hu J."/>
        </authorList>
    </citation>
    <scope>NUCLEOTIDE SEQUENCE [LARGE SCALE GENOMIC DNA]</scope>
    <source>
        <strain evidence="2">cv. HFTH1</strain>
        <tissue evidence="1">Young leaf</tissue>
    </source>
</reference>
<dbReference type="EMBL" id="RDQH01000338">
    <property type="protein sequence ID" value="RXH81620.1"/>
    <property type="molecule type" value="Genomic_DNA"/>
</dbReference>
<dbReference type="AlphaFoldDB" id="A0A498IEH9"/>
<protein>
    <submittedName>
        <fullName evidence="1">Uncharacterized protein</fullName>
    </submittedName>
</protein>
<gene>
    <name evidence="1" type="ORF">DVH24_035041</name>
</gene>
<comment type="caution">
    <text evidence="1">The sequence shown here is derived from an EMBL/GenBank/DDBJ whole genome shotgun (WGS) entry which is preliminary data.</text>
</comment>
<evidence type="ECO:0000313" key="1">
    <source>
        <dbReference type="EMBL" id="RXH81620.1"/>
    </source>
</evidence>
<proteinExistence type="predicted"/>
<name>A0A498IEH9_MALDO</name>
<sequence>MEYNHQLTRLETTARAGIVLKCGPQARLCESLDTVVNLRYPRTCLKMGSVSCRESRDEPSSSMSSNTACNKQGSELPKHIMQGEGVTRILCVICFELSPSCSTAYAQNQIQWYAASVVVVPGPCSLSISLQTVQTLRWGCIPLWLPAGQGHVLLSGSNVIVIAQVKRQGEFPIKKPLNVQMIIRDRILGTASGSSTYPISSLL</sequence>